<keyword evidence="5" id="KW-1185">Reference proteome</keyword>
<reference evidence="4" key="1">
    <citation type="journal article" date="2014" name="Int. J. Syst. Evol. Microbiol.">
        <title>Complete genome sequence of Corynebacterium casei LMG S-19264T (=DSM 44701T), isolated from a smear-ripened cheese.</title>
        <authorList>
            <consortium name="US DOE Joint Genome Institute (JGI-PGF)"/>
            <person name="Walter F."/>
            <person name="Albersmeier A."/>
            <person name="Kalinowski J."/>
            <person name="Ruckert C."/>
        </authorList>
    </citation>
    <scope>NUCLEOTIDE SEQUENCE</scope>
    <source>
        <strain evidence="4">CGMCC 1.12919</strain>
    </source>
</reference>
<organism evidence="4 5">
    <name type="scientific">Chelatococcus reniformis</name>
    <dbReference type="NCBI Taxonomy" id="1494448"/>
    <lineage>
        <taxon>Bacteria</taxon>
        <taxon>Pseudomonadati</taxon>
        <taxon>Pseudomonadota</taxon>
        <taxon>Alphaproteobacteria</taxon>
        <taxon>Hyphomicrobiales</taxon>
        <taxon>Chelatococcaceae</taxon>
        <taxon>Chelatococcus</taxon>
    </lineage>
</organism>
<reference evidence="4" key="2">
    <citation type="submission" date="2020-09" db="EMBL/GenBank/DDBJ databases">
        <authorList>
            <person name="Sun Q."/>
            <person name="Zhou Y."/>
        </authorList>
    </citation>
    <scope>NUCLEOTIDE SEQUENCE</scope>
    <source>
        <strain evidence="4">CGMCC 1.12919</strain>
    </source>
</reference>
<protein>
    <submittedName>
        <fullName evidence="4">Precorrin-6A reductase</fullName>
    </submittedName>
</protein>
<evidence type="ECO:0000313" key="4">
    <source>
        <dbReference type="EMBL" id="GGC86029.1"/>
    </source>
</evidence>
<dbReference type="PANTHER" id="PTHR36925">
    <property type="entry name" value="COBALT-PRECORRIN-6A REDUCTASE"/>
    <property type="match status" value="1"/>
</dbReference>
<evidence type="ECO:0000256" key="3">
    <source>
        <dbReference type="ARBA" id="ARBA00023002"/>
    </source>
</evidence>
<accession>A0A916XM94</accession>
<dbReference type="Pfam" id="PF02571">
    <property type="entry name" value="CbiJ"/>
    <property type="match status" value="1"/>
</dbReference>
<keyword evidence="3" id="KW-0560">Oxidoreductase</keyword>
<dbReference type="GO" id="GO:0016994">
    <property type="term" value="F:precorrin-6A reductase activity"/>
    <property type="evidence" value="ECO:0007669"/>
    <property type="project" value="InterPro"/>
</dbReference>
<evidence type="ECO:0000313" key="5">
    <source>
        <dbReference type="Proteomes" id="UP000637002"/>
    </source>
</evidence>
<dbReference type="EMBL" id="BMGG01000010">
    <property type="protein sequence ID" value="GGC86029.1"/>
    <property type="molecule type" value="Genomic_DNA"/>
</dbReference>
<dbReference type="GO" id="GO:0009236">
    <property type="term" value="P:cobalamin biosynthetic process"/>
    <property type="evidence" value="ECO:0007669"/>
    <property type="project" value="UniProtKB-KW"/>
</dbReference>
<dbReference type="RefSeq" id="WP_188611905.1">
    <property type="nucleotide sequence ID" value="NZ_BMGG01000010.1"/>
</dbReference>
<proteinExistence type="predicted"/>
<sequence>MTIRVLILGGTAEARRLAAMLVESPALAITLSLAGRTANPVPQPVPARSGGFGGAAGLAAHLVGEAVDLLVDATHPHAARISANAVAASVTASVPLLALARPPWTRQAGDRWTEVADVAGAVQALGPTPRRVFLALGRQEVGAFVAAPEHRYLIRSVDRVAPRPALPDAAYIVARGPFAEADDRALLIAHGIEVIVAKNSGGEATYGKIAAARTLGIEVILVSRPALPHGPGIARVATVEAAAAWVAGFTAGRVHASGSAERGE</sequence>
<dbReference type="PANTHER" id="PTHR36925:SF1">
    <property type="entry name" value="COBALT-PRECORRIN-6A REDUCTASE"/>
    <property type="match status" value="1"/>
</dbReference>
<dbReference type="Proteomes" id="UP000637002">
    <property type="component" value="Unassembled WGS sequence"/>
</dbReference>
<evidence type="ECO:0000256" key="1">
    <source>
        <dbReference type="ARBA" id="ARBA00004953"/>
    </source>
</evidence>
<dbReference type="PROSITE" id="PS51014">
    <property type="entry name" value="COBK_CBIJ"/>
    <property type="match status" value="1"/>
</dbReference>
<comment type="caution">
    <text evidence="4">The sequence shown here is derived from an EMBL/GenBank/DDBJ whole genome shotgun (WGS) entry which is preliminary data.</text>
</comment>
<name>A0A916XM94_9HYPH</name>
<keyword evidence="2" id="KW-0169">Cobalamin biosynthesis</keyword>
<dbReference type="AlphaFoldDB" id="A0A916XM94"/>
<dbReference type="InterPro" id="IPR003723">
    <property type="entry name" value="Precorrin-6x_reduct"/>
</dbReference>
<comment type="pathway">
    <text evidence="1">Cofactor biosynthesis; adenosylcobalamin biosynthesis.</text>
</comment>
<gene>
    <name evidence="4" type="ORF">GCM10010994_49900</name>
</gene>
<evidence type="ECO:0000256" key="2">
    <source>
        <dbReference type="ARBA" id="ARBA00022573"/>
    </source>
</evidence>
<dbReference type="NCBIfam" id="NF005968">
    <property type="entry name" value="PRK08057.1-2"/>
    <property type="match status" value="1"/>
</dbReference>